<comment type="caution">
    <text evidence="3">The sequence shown here is derived from an EMBL/GenBank/DDBJ whole genome shotgun (WGS) entry which is preliminary data.</text>
</comment>
<dbReference type="OrthoDB" id="178074at2157"/>
<keyword evidence="4" id="KW-1185">Reference proteome</keyword>
<keyword evidence="2" id="KW-0472">Membrane</keyword>
<dbReference type="AlphaFoldDB" id="A0A3R7EDS5"/>
<sequence>MDSRRSLPGSASLGRRVHALVERYTPDGALGRFLLGAPSGTFGLWLLALVLFEIPRWGLSLAALFWTPVLLAFGLPMVLLSLLTLWPIYLSLIGNLDSTAEYPVGSGTGAQATESITAGAETDIDRGSTRSPTDPDDIDPFGDLKAKYESGELTEDEFERRLEERLATDVEGSTGARRAGTSTGDRERTRTPERN</sequence>
<name>A0A3R7EDS5_9EURY</name>
<dbReference type="Proteomes" id="UP000283805">
    <property type="component" value="Unassembled WGS sequence"/>
</dbReference>
<protein>
    <submittedName>
        <fullName evidence="3">Uncharacterized protein</fullName>
    </submittedName>
</protein>
<evidence type="ECO:0000256" key="1">
    <source>
        <dbReference type="SAM" id="MobiDB-lite"/>
    </source>
</evidence>
<dbReference type="RefSeq" id="WP_211334077.1">
    <property type="nucleotide sequence ID" value="NZ_RAPO01000003.1"/>
</dbReference>
<accession>A0A3R7EDS5</accession>
<gene>
    <name evidence="3" type="ORF">ATJ93_3379</name>
</gene>
<feature type="transmembrane region" description="Helical" evidence="2">
    <location>
        <begin position="64"/>
        <end position="89"/>
    </location>
</feature>
<reference evidence="3 4" key="1">
    <citation type="submission" date="2018-09" db="EMBL/GenBank/DDBJ databases">
        <title>Genomic Encyclopedia of Archaeal and Bacterial Type Strains, Phase II (KMG-II): from individual species to whole genera.</title>
        <authorList>
            <person name="Goeker M."/>
        </authorList>
    </citation>
    <scope>NUCLEOTIDE SEQUENCE [LARGE SCALE GENOMIC DNA]</scope>
    <source>
        <strain evidence="3 4">DSM 13151</strain>
    </source>
</reference>
<feature type="transmembrane region" description="Helical" evidence="2">
    <location>
        <begin position="29"/>
        <end position="52"/>
    </location>
</feature>
<organism evidence="3 4">
    <name type="scientific">Halopiger aswanensis</name>
    <dbReference type="NCBI Taxonomy" id="148449"/>
    <lineage>
        <taxon>Archaea</taxon>
        <taxon>Methanobacteriati</taxon>
        <taxon>Methanobacteriota</taxon>
        <taxon>Stenosarchaea group</taxon>
        <taxon>Halobacteria</taxon>
        <taxon>Halobacteriales</taxon>
        <taxon>Natrialbaceae</taxon>
        <taxon>Halopiger</taxon>
    </lineage>
</organism>
<evidence type="ECO:0000313" key="4">
    <source>
        <dbReference type="Proteomes" id="UP000283805"/>
    </source>
</evidence>
<feature type="region of interest" description="Disordered" evidence="1">
    <location>
        <begin position="107"/>
        <end position="195"/>
    </location>
</feature>
<keyword evidence="2" id="KW-1133">Transmembrane helix</keyword>
<dbReference type="EMBL" id="RAPO01000003">
    <property type="protein sequence ID" value="RKD93747.1"/>
    <property type="molecule type" value="Genomic_DNA"/>
</dbReference>
<feature type="compositionally biased region" description="Basic and acidic residues" evidence="1">
    <location>
        <begin position="184"/>
        <end position="195"/>
    </location>
</feature>
<feature type="compositionally biased region" description="Basic and acidic residues" evidence="1">
    <location>
        <begin position="158"/>
        <end position="168"/>
    </location>
</feature>
<evidence type="ECO:0000313" key="3">
    <source>
        <dbReference type="EMBL" id="RKD93747.1"/>
    </source>
</evidence>
<evidence type="ECO:0000256" key="2">
    <source>
        <dbReference type="SAM" id="Phobius"/>
    </source>
</evidence>
<keyword evidence="2" id="KW-0812">Transmembrane</keyword>
<proteinExistence type="predicted"/>